<evidence type="ECO:0000313" key="4">
    <source>
        <dbReference type="Proteomes" id="UP000245624"/>
    </source>
</evidence>
<dbReference type="CDD" id="cd00118">
    <property type="entry name" value="LysM"/>
    <property type="match status" value="1"/>
</dbReference>
<evidence type="ECO:0000313" key="3">
    <source>
        <dbReference type="EMBL" id="PWU68276.1"/>
    </source>
</evidence>
<proteinExistence type="predicted"/>
<dbReference type="SUPFAM" id="SSF54106">
    <property type="entry name" value="LysM domain"/>
    <property type="match status" value="1"/>
</dbReference>
<dbReference type="SMART" id="SM00257">
    <property type="entry name" value="LysM"/>
    <property type="match status" value="1"/>
</dbReference>
<feature type="compositionally biased region" description="Basic and acidic residues" evidence="1">
    <location>
        <begin position="210"/>
        <end position="229"/>
    </location>
</feature>
<reference evidence="3 4" key="1">
    <citation type="submission" date="2018-05" db="EMBL/GenBank/DDBJ databases">
        <title>Genomic analysis of Gracilibacillus dipsosauri DD1 reveals novel features of a salt-tolerant amylase.</title>
        <authorList>
            <person name="Deutch C.E."/>
            <person name="Yang S."/>
        </authorList>
    </citation>
    <scope>NUCLEOTIDE SEQUENCE [LARGE SCALE GENOMIC DNA]</scope>
    <source>
        <strain evidence="3 4">DD1</strain>
    </source>
</reference>
<accession>A0A317KYD1</accession>
<dbReference type="Pfam" id="PF20918">
    <property type="entry name" value="SPOCS_spoVID-N"/>
    <property type="match status" value="1"/>
</dbReference>
<keyword evidence="4" id="KW-1185">Reference proteome</keyword>
<dbReference type="InterPro" id="IPR018392">
    <property type="entry name" value="LysM"/>
</dbReference>
<feature type="domain" description="LysM" evidence="2">
    <location>
        <begin position="289"/>
        <end position="332"/>
    </location>
</feature>
<feature type="region of interest" description="Disordered" evidence="1">
    <location>
        <begin position="187"/>
        <end position="261"/>
    </location>
</feature>
<protein>
    <recommendedName>
        <fullName evidence="2">LysM domain-containing protein</fullName>
    </recommendedName>
</protein>
<dbReference type="InterPro" id="IPR048862">
    <property type="entry name" value="SPOCS_spoVID_N"/>
</dbReference>
<gene>
    <name evidence="3" type="ORF">DLJ74_07425</name>
</gene>
<evidence type="ECO:0000259" key="2">
    <source>
        <dbReference type="PROSITE" id="PS51782"/>
    </source>
</evidence>
<organism evidence="3 4">
    <name type="scientific">Gracilibacillus dipsosauri</name>
    <dbReference type="NCBI Taxonomy" id="178340"/>
    <lineage>
        <taxon>Bacteria</taxon>
        <taxon>Bacillati</taxon>
        <taxon>Bacillota</taxon>
        <taxon>Bacilli</taxon>
        <taxon>Bacillales</taxon>
        <taxon>Bacillaceae</taxon>
        <taxon>Gracilibacillus</taxon>
    </lineage>
</organism>
<dbReference type="Gene3D" id="3.10.350.10">
    <property type="entry name" value="LysM domain"/>
    <property type="match status" value="1"/>
</dbReference>
<dbReference type="AlphaFoldDB" id="A0A317KYD1"/>
<dbReference type="Proteomes" id="UP000245624">
    <property type="component" value="Unassembled WGS sequence"/>
</dbReference>
<dbReference type="InterPro" id="IPR036779">
    <property type="entry name" value="LysM_dom_sf"/>
</dbReference>
<dbReference type="OrthoDB" id="2966368at2"/>
<dbReference type="PROSITE" id="PS51782">
    <property type="entry name" value="LYSM"/>
    <property type="match status" value="1"/>
</dbReference>
<dbReference type="EMBL" id="QGTD01000008">
    <property type="protein sequence ID" value="PWU68276.1"/>
    <property type="molecule type" value="Genomic_DNA"/>
</dbReference>
<name>A0A317KYD1_9BACI</name>
<dbReference type="Pfam" id="PF01476">
    <property type="entry name" value="LysM"/>
    <property type="match status" value="1"/>
</dbReference>
<sequence>MEGGTELGEVFTFNINEKISFQDQPLMKEMLGIGLEPVISIQELGESLSVRGVMELKGEYIQTDQQEVRAEELEYQGNKVERVEPISDETCEFFHKFIMDITIPMERIASMEDVAVEVDHFDYVLNSPGSINVEAVLAIHGLTEEAVIVERDPEEELVRYDAEAESDHSLREEEQFQFTVNQEANLQQEEDNVIPLTESSETTSESEEPVMEREEVHEENVWEESHREEVEQEEVVDEYEVEDEQSLEDDEREEEKIHVQGRSEGVDDTSYLLNIFSEEEEATSYSKLKLYIVQPEDQMHTIAERYDVSPRQIMRTNHLEDEDVTSGQLIYIPITSDE</sequence>
<comment type="caution">
    <text evidence="3">The sequence shown here is derived from an EMBL/GenBank/DDBJ whole genome shotgun (WGS) entry which is preliminary data.</text>
</comment>
<feature type="compositionally biased region" description="Acidic residues" evidence="1">
    <location>
        <begin position="230"/>
        <end position="253"/>
    </location>
</feature>
<evidence type="ECO:0000256" key="1">
    <source>
        <dbReference type="SAM" id="MobiDB-lite"/>
    </source>
</evidence>